<feature type="non-terminal residue" evidence="13">
    <location>
        <position position="817"/>
    </location>
</feature>
<dbReference type="InterPro" id="IPR046341">
    <property type="entry name" value="SET_dom_sf"/>
</dbReference>
<dbReference type="FunFam" id="3.30.160.60:FF:000126">
    <property type="entry name" value="Mds1 and evi1 complex locus protein"/>
    <property type="match status" value="1"/>
</dbReference>
<feature type="region of interest" description="Disordered" evidence="11">
    <location>
        <begin position="594"/>
        <end position="641"/>
    </location>
</feature>
<keyword evidence="2" id="KW-0479">Metal-binding</keyword>
<keyword evidence="14" id="KW-1185">Reference proteome</keyword>
<feature type="non-terminal residue" evidence="13">
    <location>
        <position position="1"/>
    </location>
</feature>
<dbReference type="SMART" id="SM00355">
    <property type="entry name" value="ZnF_C2H2"/>
    <property type="match status" value="6"/>
</dbReference>
<comment type="caution">
    <text evidence="13">The sequence shown here is derived from an EMBL/GenBank/DDBJ whole genome shotgun (WGS) entry which is preliminary data.</text>
</comment>
<feature type="compositionally biased region" description="Basic and acidic residues" evidence="11">
    <location>
        <begin position="468"/>
        <end position="485"/>
    </location>
</feature>
<evidence type="ECO:0000256" key="8">
    <source>
        <dbReference type="ARBA" id="ARBA00023163"/>
    </source>
</evidence>
<proteinExistence type="predicted"/>
<feature type="domain" description="C2H2-type" evidence="12">
    <location>
        <begin position="83"/>
        <end position="103"/>
    </location>
</feature>
<reference evidence="13 14" key="1">
    <citation type="submission" date="2019-09" db="EMBL/GenBank/DDBJ databases">
        <title>Bird 10,000 Genomes (B10K) Project - Family phase.</title>
        <authorList>
            <person name="Zhang G."/>
        </authorList>
    </citation>
    <scope>NUCLEOTIDE SEQUENCE [LARGE SCALE GENOMIC DNA]</scope>
    <source>
        <strain evidence="13">OUT-0050</strain>
        <tissue evidence="13">Muscle</tissue>
    </source>
</reference>
<dbReference type="FunFam" id="3.30.160.60:FF:000112">
    <property type="entry name" value="Mds1 and evi1 complex locus protein"/>
    <property type="match status" value="1"/>
</dbReference>
<dbReference type="InterPro" id="IPR036236">
    <property type="entry name" value="Znf_C2H2_sf"/>
</dbReference>
<evidence type="ECO:0000256" key="11">
    <source>
        <dbReference type="SAM" id="MobiDB-lite"/>
    </source>
</evidence>
<gene>
    <name evidence="13" type="primary">Prdm16</name>
    <name evidence="13" type="ORF">AGEPHO_R11352</name>
</gene>
<protein>
    <submittedName>
        <fullName evidence="13">PRD16 protein</fullName>
    </submittedName>
</protein>
<evidence type="ECO:0000259" key="12">
    <source>
        <dbReference type="PROSITE" id="PS50157"/>
    </source>
</evidence>
<keyword evidence="7" id="KW-0238">DNA-binding</keyword>
<dbReference type="Gene3D" id="2.170.270.10">
    <property type="entry name" value="SET domain"/>
    <property type="match status" value="1"/>
</dbReference>
<dbReference type="SUPFAM" id="SSF57667">
    <property type="entry name" value="beta-beta-alpha zinc fingers"/>
    <property type="match status" value="3"/>
</dbReference>
<dbReference type="PANTHER" id="PTHR16515:SF35">
    <property type="entry name" value="FEZ FAMILY ZINC FINGER PROTEIN 2"/>
    <property type="match status" value="1"/>
</dbReference>
<evidence type="ECO:0000256" key="7">
    <source>
        <dbReference type="ARBA" id="ARBA00023125"/>
    </source>
</evidence>
<dbReference type="GO" id="GO:0003677">
    <property type="term" value="F:DNA binding"/>
    <property type="evidence" value="ECO:0007669"/>
    <property type="project" value="UniProtKB-KW"/>
</dbReference>
<keyword evidence="9" id="KW-0539">Nucleus</keyword>
<evidence type="ECO:0000313" key="13">
    <source>
        <dbReference type="EMBL" id="NWZ12687.1"/>
    </source>
</evidence>
<evidence type="ECO:0000256" key="4">
    <source>
        <dbReference type="ARBA" id="ARBA00022771"/>
    </source>
</evidence>
<sequence>QIPDALGTEKFCGDAGQGGAGNWLKYIRVCCSCDEQNLAVCHINEQVTIHPRLLGSPGTLHGLGQGCWAVPASREGDRGEPSFRCEDCDELFQSKLDLRRHKKYGCGAVGALYESLSDDIKQEGLGDGQVYECKDCERMFPNKYRYPLTARPSSGLPSPSWAQRDVQDSHHERCRTPGQGGVFPPQVFTDPSNLQRHIRSQHVGARAHACPDCGKTFATSSGLKQHKHIHSTVKPFICEVCHKSYTQFSNLCRHKRMHADCRTQIKCKDCGQMFSTTSSLNKHRRFCEGKNHYSPAGIFAPGLPLTPTSIMDKSKPSPNLNHASLGFNEYFPSRPHPGGLPFSPAPPAFPALTPGFPGIFPPSLYPRPPLLPPTQLLKSPLNHTPDAKLPSPLGNPALPLISAVSNSNQAPSGEEKCESSLENSYLEKLKARNSDMSDGSDFEDVNTTTGTDLDTTTGTGSDLDSDAESDRDKTKDKSKQMETKPDFVSSSVSASSTNTTSEIPLFYSQHSFFPPPEEHLLPTTGAANDSIKAIASIAEKYFGPGFMGMQEKKMGSLPYHSMFPFQFLPNFPHSLYPFTERTLNHNLLVKAEPKSPRDLHKVGGTSSESPFDLTTKPKEIKPILPPPKVLPAPSSGEEQPLDLSIGNRIRASQNGGREPRKNHIYGERKLMASEVLPKISQSQLPQQPSLHYAKPSPFFMDPIYSRVEKRKVTDPVGALKEKYLRPSPLLFHPQMSAIETMTEKLESFAAMKADSGSSLQPLPHHPFNFRSPPPTLSDPILRKGKERYTCRYCGKIFPRSANLTRHLRTHTGEQPYR</sequence>
<keyword evidence="4 10" id="KW-0863">Zinc-finger</keyword>
<dbReference type="PROSITE" id="PS50157">
    <property type="entry name" value="ZINC_FINGER_C2H2_2"/>
    <property type="match status" value="5"/>
</dbReference>
<dbReference type="AlphaFoldDB" id="A0A7K7K2J6"/>
<keyword evidence="6" id="KW-0805">Transcription regulation</keyword>
<accession>A0A7K7K2J6</accession>
<feature type="domain" description="C2H2-type" evidence="12">
    <location>
        <begin position="265"/>
        <end position="292"/>
    </location>
</feature>
<feature type="domain" description="C2H2-type" evidence="12">
    <location>
        <begin position="208"/>
        <end position="235"/>
    </location>
</feature>
<dbReference type="PANTHER" id="PTHR16515">
    <property type="entry name" value="PR DOMAIN ZINC FINGER PROTEIN"/>
    <property type="match status" value="1"/>
</dbReference>
<feature type="region of interest" description="Disordered" evidence="11">
    <location>
        <begin position="375"/>
        <end position="394"/>
    </location>
</feature>
<dbReference type="FunFam" id="3.30.160.60:FF:000150">
    <property type="entry name" value="Mds1 and evi1 complex locus protein"/>
    <property type="match status" value="1"/>
</dbReference>
<dbReference type="Gene3D" id="3.30.160.60">
    <property type="entry name" value="Classic Zinc Finger"/>
    <property type="match status" value="3"/>
</dbReference>
<evidence type="ECO:0000256" key="5">
    <source>
        <dbReference type="ARBA" id="ARBA00022833"/>
    </source>
</evidence>
<dbReference type="PROSITE" id="PS00028">
    <property type="entry name" value="ZINC_FINGER_C2H2_1"/>
    <property type="match status" value="3"/>
</dbReference>
<dbReference type="Pfam" id="PF00096">
    <property type="entry name" value="zf-C2H2"/>
    <property type="match status" value="4"/>
</dbReference>
<evidence type="ECO:0000256" key="10">
    <source>
        <dbReference type="PROSITE-ProRule" id="PRU00042"/>
    </source>
</evidence>
<evidence type="ECO:0000256" key="1">
    <source>
        <dbReference type="ARBA" id="ARBA00004123"/>
    </source>
</evidence>
<name>A0A7K7K2J6_AGEPH</name>
<dbReference type="GO" id="GO:0005634">
    <property type="term" value="C:nucleus"/>
    <property type="evidence" value="ECO:0007669"/>
    <property type="project" value="UniProtKB-SubCell"/>
</dbReference>
<evidence type="ECO:0000256" key="2">
    <source>
        <dbReference type="ARBA" id="ARBA00022723"/>
    </source>
</evidence>
<dbReference type="EMBL" id="VZSP01001572">
    <property type="protein sequence ID" value="NWZ12687.1"/>
    <property type="molecule type" value="Genomic_DNA"/>
</dbReference>
<dbReference type="Proteomes" id="UP000521525">
    <property type="component" value="Unassembled WGS sequence"/>
</dbReference>
<evidence type="ECO:0000256" key="6">
    <source>
        <dbReference type="ARBA" id="ARBA00023015"/>
    </source>
</evidence>
<dbReference type="InterPro" id="IPR050331">
    <property type="entry name" value="Zinc_finger"/>
</dbReference>
<evidence type="ECO:0000256" key="3">
    <source>
        <dbReference type="ARBA" id="ARBA00022737"/>
    </source>
</evidence>
<dbReference type="InterPro" id="IPR013087">
    <property type="entry name" value="Znf_C2H2_type"/>
</dbReference>
<comment type="subcellular location">
    <subcellularLocation>
        <location evidence="1">Nucleus</location>
    </subcellularLocation>
</comment>
<feature type="region of interest" description="Disordered" evidence="11">
    <location>
        <begin position="403"/>
        <end position="422"/>
    </location>
</feature>
<organism evidence="13 14">
    <name type="scientific">Agelaius phoeniceus</name>
    <name type="common">Red-winged blackbird</name>
    <name type="synonym">Oriolus phoeniceus</name>
    <dbReference type="NCBI Taxonomy" id="39638"/>
    <lineage>
        <taxon>Eukaryota</taxon>
        <taxon>Metazoa</taxon>
        <taxon>Chordata</taxon>
        <taxon>Craniata</taxon>
        <taxon>Vertebrata</taxon>
        <taxon>Euteleostomi</taxon>
        <taxon>Archelosauria</taxon>
        <taxon>Archosauria</taxon>
        <taxon>Dinosauria</taxon>
        <taxon>Saurischia</taxon>
        <taxon>Theropoda</taxon>
        <taxon>Coelurosauria</taxon>
        <taxon>Aves</taxon>
        <taxon>Neognathae</taxon>
        <taxon>Neoaves</taxon>
        <taxon>Telluraves</taxon>
        <taxon>Australaves</taxon>
        <taxon>Passeriformes</taxon>
        <taxon>Passeroidea</taxon>
        <taxon>Icteridae</taxon>
        <taxon>Agelaius</taxon>
    </lineage>
</organism>
<feature type="compositionally biased region" description="Basic and acidic residues" evidence="11">
    <location>
        <begin position="413"/>
        <end position="422"/>
    </location>
</feature>
<feature type="compositionally biased region" description="Low complexity" evidence="11">
    <location>
        <begin position="447"/>
        <end position="462"/>
    </location>
</feature>
<keyword evidence="3" id="KW-0677">Repeat</keyword>
<dbReference type="GO" id="GO:0006355">
    <property type="term" value="P:regulation of DNA-templated transcription"/>
    <property type="evidence" value="ECO:0007669"/>
    <property type="project" value="UniProtKB-ARBA"/>
</dbReference>
<feature type="domain" description="C2H2-type" evidence="12">
    <location>
        <begin position="788"/>
        <end position="815"/>
    </location>
</feature>
<feature type="region of interest" description="Disordered" evidence="11">
    <location>
        <begin position="431"/>
        <end position="496"/>
    </location>
</feature>
<evidence type="ECO:0000313" key="14">
    <source>
        <dbReference type="Proteomes" id="UP000521525"/>
    </source>
</evidence>
<dbReference type="GO" id="GO:0008270">
    <property type="term" value="F:zinc ion binding"/>
    <property type="evidence" value="ECO:0007669"/>
    <property type="project" value="UniProtKB-KW"/>
</dbReference>
<feature type="domain" description="C2H2-type" evidence="12">
    <location>
        <begin position="236"/>
        <end position="263"/>
    </location>
</feature>
<keyword evidence="8" id="KW-0804">Transcription</keyword>
<evidence type="ECO:0000256" key="9">
    <source>
        <dbReference type="ARBA" id="ARBA00023242"/>
    </source>
</evidence>
<keyword evidence="5" id="KW-0862">Zinc</keyword>